<dbReference type="Pfam" id="PF13487">
    <property type="entry name" value="HD_5"/>
    <property type="match status" value="1"/>
</dbReference>
<evidence type="ECO:0000313" key="5">
    <source>
        <dbReference type="Proteomes" id="UP000379480"/>
    </source>
</evidence>
<dbReference type="SUPFAM" id="SSF109604">
    <property type="entry name" value="HD-domain/PDEase-like"/>
    <property type="match status" value="1"/>
</dbReference>
<dbReference type="EMBL" id="CABVHY010000004">
    <property type="protein sequence ID" value="VVN79479.1"/>
    <property type="molecule type" value="Genomic_DNA"/>
</dbReference>
<organism evidence="4 5">
    <name type="scientific">Pseudomonas fluorescens</name>
    <dbReference type="NCBI Taxonomy" id="294"/>
    <lineage>
        <taxon>Bacteria</taxon>
        <taxon>Pseudomonadati</taxon>
        <taxon>Pseudomonadota</taxon>
        <taxon>Gammaproteobacteria</taxon>
        <taxon>Pseudomonadales</taxon>
        <taxon>Pseudomonadaceae</taxon>
        <taxon>Pseudomonas</taxon>
    </lineage>
</organism>
<dbReference type="SMART" id="SM00471">
    <property type="entry name" value="HDc"/>
    <property type="match status" value="1"/>
</dbReference>
<feature type="modified residue" description="4-aspartylphosphate" evidence="1">
    <location>
        <position position="60"/>
    </location>
</feature>
<evidence type="ECO:0000259" key="2">
    <source>
        <dbReference type="PROSITE" id="PS50110"/>
    </source>
</evidence>
<dbReference type="GO" id="GO:0008081">
    <property type="term" value="F:phosphoric diester hydrolase activity"/>
    <property type="evidence" value="ECO:0007669"/>
    <property type="project" value="UniProtKB-ARBA"/>
</dbReference>
<dbReference type="PANTHER" id="PTHR45228:SF1">
    <property type="entry name" value="CYCLIC DI-GMP PHOSPHODIESTERASE TM_0186"/>
    <property type="match status" value="1"/>
</dbReference>
<dbReference type="RefSeq" id="WP_150802548.1">
    <property type="nucleotide sequence ID" value="NZ_CABVHY010000004.1"/>
</dbReference>
<accession>A0A5E7ALI4</accession>
<dbReference type="Pfam" id="PF00072">
    <property type="entry name" value="Response_reg"/>
    <property type="match status" value="1"/>
</dbReference>
<evidence type="ECO:0000256" key="1">
    <source>
        <dbReference type="PROSITE-ProRule" id="PRU00169"/>
    </source>
</evidence>
<keyword evidence="4" id="KW-0378">Hydrolase</keyword>
<dbReference type="OrthoDB" id="9802066at2"/>
<protein>
    <submittedName>
        <fullName evidence="4">Cyclic di-GMP phosphodiesterase response regulator RpfG</fullName>
        <ecNumber evidence="4">3.1.4.-</ecNumber>
    </submittedName>
</protein>
<proteinExistence type="predicted"/>
<reference evidence="4 5" key="1">
    <citation type="submission" date="2019-09" db="EMBL/GenBank/DDBJ databases">
        <authorList>
            <person name="Chandra G."/>
            <person name="Truman W A."/>
        </authorList>
    </citation>
    <scope>NUCLEOTIDE SEQUENCE [LARGE SCALE GENOMIC DNA]</scope>
    <source>
        <strain evidence="4">PS723</strain>
    </source>
</reference>
<keyword evidence="1" id="KW-0597">Phosphoprotein</keyword>
<dbReference type="GO" id="GO:0000160">
    <property type="term" value="P:phosphorelay signal transduction system"/>
    <property type="evidence" value="ECO:0007669"/>
    <property type="project" value="InterPro"/>
</dbReference>
<dbReference type="Gene3D" id="1.10.3210.10">
    <property type="entry name" value="Hypothetical protein af1432"/>
    <property type="match status" value="1"/>
</dbReference>
<dbReference type="SMART" id="SM00448">
    <property type="entry name" value="REC"/>
    <property type="match status" value="1"/>
</dbReference>
<dbReference type="PANTHER" id="PTHR45228">
    <property type="entry name" value="CYCLIC DI-GMP PHOSPHODIESTERASE TM_0186-RELATED"/>
    <property type="match status" value="1"/>
</dbReference>
<evidence type="ECO:0000313" key="4">
    <source>
        <dbReference type="EMBL" id="VVN79479.1"/>
    </source>
</evidence>
<dbReference type="InterPro" id="IPR052020">
    <property type="entry name" value="Cyclic_di-GMP/3'3'-cGAMP_PDE"/>
</dbReference>
<dbReference type="InterPro" id="IPR001789">
    <property type="entry name" value="Sig_transdc_resp-reg_receiver"/>
</dbReference>
<feature type="domain" description="Response regulatory" evidence="2">
    <location>
        <begin position="10"/>
        <end position="127"/>
    </location>
</feature>
<dbReference type="Proteomes" id="UP000379480">
    <property type="component" value="Unassembled WGS sequence"/>
</dbReference>
<dbReference type="EC" id="3.1.4.-" evidence="4"/>
<dbReference type="AlphaFoldDB" id="A0A5E7ALI4"/>
<dbReference type="PROSITE" id="PS51832">
    <property type="entry name" value="HD_GYP"/>
    <property type="match status" value="1"/>
</dbReference>
<dbReference type="Gene3D" id="3.40.50.2300">
    <property type="match status" value="1"/>
</dbReference>
<gene>
    <name evidence="4" type="primary">rpfG</name>
    <name evidence="4" type="ORF">PS723_00967</name>
</gene>
<dbReference type="InterPro" id="IPR003607">
    <property type="entry name" value="HD/PDEase_dom"/>
</dbReference>
<sequence>MSIQPDNQACIFVIDNEPANLKLLHKILVNQGYSNLVLIQDPREVLDRYIELRPDLILLDINMPHLDGYQVMEKLKALEDPMLPPIIMLTAQSGQDYMLKALAAGARDFVVKPFTRIELIMRVRNLLDAHLAHRLVHAQKATLERMVQHRTDALYQARIQVVHCLGRAAEYRDNETGLHIVRMSLYSALLAKSLGWTDSDCELLLHASPMHDVGKIGIPDAILLKPGKLEPDEWEVMKTHAAIGAEILEHGDSELLCLARVIALSHHEKWDGSGYPNGLAGNAIPQAGRIVAVADVFDALASSRPYKKAWPVEEAAAYIGANAGKHFDPIVAEHFYTNWAAILDIHNSHMEPQER</sequence>
<feature type="domain" description="HD-GYP" evidence="3">
    <location>
        <begin position="154"/>
        <end position="351"/>
    </location>
</feature>
<name>A0A5E7ALI4_PSEFL</name>
<dbReference type="InterPro" id="IPR037522">
    <property type="entry name" value="HD_GYP_dom"/>
</dbReference>
<dbReference type="PROSITE" id="PS50110">
    <property type="entry name" value="RESPONSE_REGULATORY"/>
    <property type="match status" value="1"/>
</dbReference>
<dbReference type="InterPro" id="IPR011006">
    <property type="entry name" value="CheY-like_superfamily"/>
</dbReference>
<evidence type="ECO:0000259" key="3">
    <source>
        <dbReference type="PROSITE" id="PS51832"/>
    </source>
</evidence>
<dbReference type="SUPFAM" id="SSF52172">
    <property type="entry name" value="CheY-like"/>
    <property type="match status" value="1"/>
</dbReference>
<dbReference type="CDD" id="cd00077">
    <property type="entry name" value="HDc"/>
    <property type="match status" value="1"/>
</dbReference>